<keyword evidence="1" id="KW-0812">Transmembrane</keyword>
<dbReference type="Proteomes" id="UP000546970">
    <property type="component" value="Unassembled WGS sequence"/>
</dbReference>
<organism evidence="2 3">
    <name type="scientific">Collinsella acetigenes</name>
    <dbReference type="NCBI Taxonomy" id="2713419"/>
    <lineage>
        <taxon>Bacteria</taxon>
        <taxon>Bacillati</taxon>
        <taxon>Actinomycetota</taxon>
        <taxon>Coriobacteriia</taxon>
        <taxon>Coriobacteriales</taxon>
        <taxon>Coriobacteriaceae</taxon>
        <taxon>Collinsella</taxon>
    </lineage>
</organism>
<accession>A0A7X9YJB1</accession>
<protein>
    <submittedName>
        <fullName evidence="2">TIGR03987 family protein</fullName>
    </submittedName>
</protein>
<feature type="transmembrane region" description="Helical" evidence="1">
    <location>
        <begin position="37"/>
        <end position="58"/>
    </location>
</feature>
<feature type="transmembrane region" description="Helical" evidence="1">
    <location>
        <begin position="6"/>
        <end position="25"/>
    </location>
</feature>
<dbReference type="RefSeq" id="WP_169277558.1">
    <property type="nucleotide sequence ID" value="NZ_JABBCP010000004.1"/>
</dbReference>
<dbReference type="EMBL" id="JABBCP010000004">
    <property type="protein sequence ID" value="NMF55921.1"/>
    <property type="molecule type" value="Genomic_DNA"/>
</dbReference>
<proteinExistence type="predicted"/>
<evidence type="ECO:0000256" key="1">
    <source>
        <dbReference type="SAM" id="Phobius"/>
    </source>
</evidence>
<sequence length="159" mass="17333">MNSLIMPASTAITLALVFYTIGVFGERRAGTLKKSHLALFWLGLICDTTGTTIMTAIARTSTAAVSPLHAITGLLAIIFMLFHALWATFVTVRGSEQSRQGFHKLSICVWLIWLIPYCAGLFIGIPVFHFGDAAVLAFSVCIPALIGIVLFMQERKRAC</sequence>
<comment type="caution">
    <text evidence="2">The sequence shown here is derived from an EMBL/GenBank/DDBJ whole genome shotgun (WGS) entry which is preliminary data.</text>
</comment>
<keyword evidence="1" id="KW-0472">Membrane</keyword>
<reference evidence="2 3" key="1">
    <citation type="submission" date="2020-04" db="EMBL/GenBank/DDBJ databases">
        <title>Collinsella sp. KGMB02528 nov., an anaerobic actinobacterium isolated from human feces.</title>
        <authorList>
            <person name="Han K.-I."/>
            <person name="Eom M.K."/>
            <person name="Kim J.-S."/>
            <person name="Lee K.C."/>
            <person name="Suh M.K."/>
            <person name="Park S.-H."/>
            <person name="Lee J.H."/>
            <person name="Kang S.W."/>
            <person name="Park J.-E."/>
            <person name="Oh B.S."/>
            <person name="Yu S.Y."/>
            <person name="Choi S.-H."/>
            <person name="Lee D.H."/>
            <person name="Yoon H."/>
            <person name="Kim B.-Y."/>
            <person name="Lee J.H."/>
            <person name="Lee J.-S."/>
        </authorList>
    </citation>
    <scope>NUCLEOTIDE SEQUENCE [LARGE SCALE GENOMIC DNA]</scope>
    <source>
        <strain evidence="2 3">KGMB02528</strain>
    </source>
</reference>
<feature type="transmembrane region" description="Helical" evidence="1">
    <location>
        <begin position="133"/>
        <end position="152"/>
    </location>
</feature>
<dbReference type="AlphaFoldDB" id="A0A7X9YJB1"/>
<keyword evidence="3" id="KW-1185">Reference proteome</keyword>
<name>A0A7X9YJB1_9ACTN</name>
<dbReference type="NCBIfam" id="TIGR03987">
    <property type="entry name" value="HsmA family protein"/>
    <property type="match status" value="1"/>
</dbReference>
<gene>
    <name evidence="2" type="ORF">HF320_06225</name>
</gene>
<evidence type="ECO:0000313" key="3">
    <source>
        <dbReference type="Proteomes" id="UP000546970"/>
    </source>
</evidence>
<feature type="transmembrane region" description="Helical" evidence="1">
    <location>
        <begin position="70"/>
        <end position="92"/>
    </location>
</feature>
<evidence type="ECO:0000313" key="2">
    <source>
        <dbReference type="EMBL" id="NMF55921.1"/>
    </source>
</evidence>
<feature type="transmembrane region" description="Helical" evidence="1">
    <location>
        <begin position="104"/>
        <end position="127"/>
    </location>
</feature>
<dbReference type="InterPro" id="IPR023813">
    <property type="entry name" value="HsmA-like"/>
</dbReference>
<keyword evidence="1" id="KW-1133">Transmembrane helix</keyword>